<name>A0A6A5XQ15_9PLEO</name>
<dbReference type="GO" id="GO:0070124">
    <property type="term" value="P:mitochondrial translational initiation"/>
    <property type="evidence" value="ECO:0007669"/>
    <property type="project" value="TreeGrafter"/>
</dbReference>
<organism evidence="4 5">
    <name type="scientific">Aaosphaeria arxii CBS 175.79</name>
    <dbReference type="NCBI Taxonomy" id="1450172"/>
    <lineage>
        <taxon>Eukaryota</taxon>
        <taxon>Fungi</taxon>
        <taxon>Dikarya</taxon>
        <taxon>Ascomycota</taxon>
        <taxon>Pezizomycotina</taxon>
        <taxon>Dothideomycetes</taxon>
        <taxon>Pleosporomycetidae</taxon>
        <taxon>Pleosporales</taxon>
        <taxon>Pleosporales incertae sedis</taxon>
        <taxon>Aaosphaeria</taxon>
    </lineage>
</organism>
<dbReference type="SUPFAM" id="SSF55200">
    <property type="entry name" value="Translation initiation factor IF3, C-terminal domain"/>
    <property type="match status" value="1"/>
</dbReference>
<dbReference type="OrthoDB" id="21573at2759"/>
<sequence length="275" mass="30536">MIGKLYTTDWADVGGRRIGKVGPSSSKKLEVQKTTYGMSPLHLSSTSRALYRVFVAPPPLLSQNVLKPRTILRTIVYKKPVRRHALSDTYTIDNAITAPYINLVDLDGNFHHNFPRDQVSYDRVQNHLLLVQGAGSENDESAIPTCKIISKIDLRARQQKKLDAERRRDTGQSSGPSAKNLELNWAIAGGDLKHRLEKMKGFLRDGRKVELLLGPKRRGRAATIEECKKVVTSIRDAVAEVKGAAQSKEPEGVLGGVMTLVFEGKRLESKDKGKQ</sequence>
<dbReference type="InterPro" id="IPR001288">
    <property type="entry name" value="Translation_initiation_fac_3"/>
</dbReference>
<dbReference type="AlphaFoldDB" id="A0A6A5XQ15"/>
<accession>A0A6A5XQ15</accession>
<evidence type="ECO:0000256" key="1">
    <source>
        <dbReference type="ARBA" id="ARBA00005439"/>
    </source>
</evidence>
<dbReference type="Gene3D" id="3.30.110.10">
    <property type="entry name" value="Translation initiation factor 3 (IF-3), C-terminal domain"/>
    <property type="match status" value="1"/>
</dbReference>
<dbReference type="GO" id="GO:0032790">
    <property type="term" value="P:ribosome disassembly"/>
    <property type="evidence" value="ECO:0007669"/>
    <property type="project" value="TreeGrafter"/>
</dbReference>
<dbReference type="InterPro" id="IPR036788">
    <property type="entry name" value="T_IF-3_C_sf"/>
</dbReference>
<reference evidence="4" key="1">
    <citation type="journal article" date="2020" name="Stud. Mycol.">
        <title>101 Dothideomycetes genomes: a test case for predicting lifestyles and emergence of pathogens.</title>
        <authorList>
            <person name="Haridas S."/>
            <person name="Albert R."/>
            <person name="Binder M."/>
            <person name="Bloem J."/>
            <person name="Labutti K."/>
            <person name="Salamov A."/>
            <person name="Andreopoulos B."/>
            <person name="Baker S."/>
            <person name="Barry K."/>
            <person name="Bills G."/>
            <person name="Bluhm B."/>
            <person name="Cannon C."/>
            <person name="Castanera R."/>
            <person name="Culley D."/>
            <person name="Daum C."/>
            <person name="Ezra D."/>
            <person name="Gonzalez J."/>
            <person name="Henrissat B."/>
            <person name="Kuo A."/>
            <person name="Liang C."/>
            <person name="Lipzen A."/>
            <person name="Lutzoni F."/>
            <person name="Magnuson J."/>
            <person name="Mondo S."/>
            <person name="Nolan M."/>
            <person name="Ohm R."/>
            <person name="Pangilinan J."/>
            <person name="Park H.-J."/>
            <person name="Ramirez L."/>
            <person name="Alfaro M."/>
            <person name="Sun H."/>
            <person name="Tritt A."/>
            <person name="Yoshinaga Y."/>
            <person name="Zwiers L.-H."/>
            <person name="Turgeon B."/>
            <person name="Goodwin S."/>
            <person name="Spatafora J."/>
            <person name="Crous P."/>
            <person name="Grigoriev I."/>
        </authorList>
    </citation>
    <scope>NUCLEOTIDE SEQUENCE</scope>
    <source>
        <strain evidence="4">CBS 175.79</strain>
    </source>
</reference>
<dbReference type="GO" id="GO:0003743">
    <property type="term" value="F:translation initiation factor activity"/>
    <property type="evidence" value="ECO:0007669"/>
    <property type="project" value="UniProtKB-KW"/>
</dbReference>
<dbReference type="GO" id="GO:0043022">
    <property type="term" value="F:ribosome binding"/>
    <property type="evidence" value="ECO:0007669"/>
    <property type="project" value="TreeGrafter"/>
</dbReference>
<keyword evidence="2" id="KW-0396">Initiation factor</keyword>
<proteinExistence type="inferred from homology"/>
<dbReference type="PANTHER" id="PTHR10938">
    <property type="entry name" value="TRANSLATION INITIATION FACTOR IF-3"/>
    <property type="match status" value="1"/>
</dbReference>
<dbReference type="Proteomes" id="UP000799778">
    <property type="component" value="Unassembled WGS sequence"/>
</dbReference>
<dbReference type="PANTHER" id="PTHR10938:SF0">
    <property type="entry name" value="TRANSLATION INITIATION FACTOR IF-3, MITOCHONDRIAL"/>
    <property type="match status" value="1"/>
</dbReference>
<gene>
    <name evidence="4" type="ORF">BU24DRAFT_410552</name>
</gene>
<keyword evidence="5" id="KW-1185">Reference proteome</keyword>
<dbReference type="RefSeq" id="XP_033383190.1">
    <property type="nucleotide sequence ID" value="XM_033525996.1"/>
</dbReference>
<protein>
    <recommendedName>
        <fullName evidence="6">Translation initiation factor 3 N-terminal domain-containing protein</fullName>
    </recommendedName>
</protein>
<evidence type="ECO:0008006" key="6">
    <source>
        <dbReference type="Google" id="ProtNLM"/>
    </source>
</evidence>
<dbReference type="GO" id="GO:0005739">
    <property type="term" value="C:mitochondrion"/>
    <property type="evidence" value="ECO:0007669"/>
    <property type="project" value="TreeGrafter"/>
</dbReference>
<evidence type="ECO:0000313" key="5">
    <source>
        <dbReference type="Proteomes" id="UP000799778"/>
    </source>
</evidence>
<evidence type="ECO:0000313" key="4">
    <source>
        <dbReference type="EMBL" id="KAF2014851.1"/>
    </source>
</evidence>
<dbReference type="EMBL" id="ML978070">
    <property type="protein sequence ID" value="KAF2014851.1"/>
    <property type="molecule type" value="Genomic_DNA"/>
</dbReference>
<dbReference type="GeneID" id="54283393"/>
<comment type="similarity">
    <text evidence="1">Belongs to the IF-3 family.</text>
</comment>
<evidence type="ECO:0000256" key="2">
    <source>
        <dbReference type="ARBA" id="ARBA00022540"/>
    </source>
</evidence>
<keyword evidence="3" id="KW-0648">Protein biosynthesis</keyword>
<evidence type="ECO:0000256" key="3">
    <source>
        <dbReference type="ARBA" id="ARBA00022917"/>
    </source>
</evidence>